<gene>
    <name evidence="1" type="ORF">GCM10023191_074050</name>
</gene>
<accession>A0ABP8QTA3</accession>
<dbReference type="EMBL" id="BAABHF010000046">
    <property type="protein sequence ID" value="GAA4510837.1"/>
    <property type="molecule type" value="Genomic_DNA"/>
</dbReference>
<organism evidence="1 2">
    <name type="scientific">Actinoallomurus oryzae</name>
    <dbReference type="NCBI Taxonomy" id="502180"/>
    <lineage>
        <taxon>Bacteria</taxon>
        <taxon>Bacillati</taxon>
        <taxon>Actinomycetota</taxon>
        <taxon>Actinomycetes</taxon>
        <taxon>Streptosporangiales</taxon>
        <taxon>Thermomonosporaceae</taxon>
        <taxon>Actinoallomurus</taxon>
    </lineage>
</organism>
<keyword evidence="2" id="KW-1185">Reference proteome</keyword>
<comment type="caution">
    <text evidence="1">The sequence shown here is derived from an EMBL/GenBank/DDBJ whole genome shotgun (WGS) entry which is preliminary data.</text>
</comment>
<dbReference type="RefSeq" id="WP_345471952.1">
    <property type="nucleotide sequence ID" value="NZ_BAABHF010000046.1"/>
</dbReference>
<reference evidence="2" key="1">
    <citation type="journal article" date="2019" name="Int. J. Syst. Evol. Microbiol.">
        <title>The Global Catalogue of Microorganisms (GCM) 10K type strain sequencing project: providing services to taxonomists for standard genome sequencing and annotation.</title>
        <authorList>
            <consortium name="The Broad Institute Genomics Platform"/>
            <consortium name="The Broad Institute Genome Sequencing Center for Infectious Disease"/>
            <person name="Wu L."/>
            <person name="Ma J."/>
        </authorList>
    </citation>
    <scope>NUCLEOTIDE SEQUENCE [LARGE SCALE GENOMIC DNA]</scope>
    <source>
        <strain evidence="2">JCM 17933</strain>
    </source>
</reference>
<dbReference type="Proteomes" id="UP001500503">
    <property type="component" value="Unassembled WGS sequence"/>
</dbReference>
<name>A0ABP8QTA3_9ACTN</name>
<protein>
    <submittedName>
        <fullName evidence="1">Uncharacterized protein</fullName>
    </submittedName>
</protein>
<sequence length="77" mass="8803">MDATADSDPMTTLVEEFSGWHIWRGRSGHQLSGWYATRRKRLTNAEFRAGLFRTLAADDPHGLREQLEQQAAIQNQC</sequence>
<proteinExistence type="predicted"/>
<evidence type="ECO:0000313" key="2">
    <source>
        <dbReference type="Proteomes" id="UP001500503"/>
    </source>
</evidence>
<evidence type="ECO:0000313" key="1">
    <source>
        <dbReference type="EMBL" id="GAA4510837.1"/>
    </source>
</evidence>